<dbReference type="GO" id="GO:0004674">
    <property type="term" value="F:protein serine/threonine kinase activity"/>
    <property type="evidence" value="ECO:0007669"/>
    <property type="project" value="TreeGrafter"/>
</dbReference>
<comment type="caution">
    <text evidence="2">The sequence shown here is derived from an EMBL/GenBank/DDBJ whole genome shotgun (WGS) entry which is preliminary data.</text>
</comment>
<keyword evidence="3" id="KW-1185">Reference proteome</keyword>
<dbReference type="Gene3D" id="3.40.50.410">
    <property type="entry name" value="von Willebrand factor, type A domain"/>
    <property type="match status" value="1"/>
</dbReference>
<dbReference type="Pfam" id="PF00362">
    <property type="entry name" value="Integrin_beta"/>
    <property type="match status" value="1"/>
</dbReference>
<dbReference type="PROSITE" id="PS50234">
    <property type="entry name" value="VWFA"/>
    <property type="match status" value="1"/>
</dbReference>
<evidence type="ECO:0000313" key="3">
    <source>
        <dbReference type="Proteomes" id="UP000617734"/>
    </source>
</evidence>
<reference evidence="2" key="2">
    <citation type="submission" date="2020-09" db="EMBL/GenBank/DDBJ databases">
        <authorList>
            <person name="Sun Q."/>
            <person name="Ohkuma M."/>
        </authorList>
    </citation>
    <scope>NUCLEOTIDE SEQUENCE</scope>
    <source>
        <strain evidence="2">JCM 4646</strain>
    </source>
</reference>
<name>A0A918YWW5_9ACTN</name>
<sequence>MTTSQNPSALDLAMRPDRDHSQNVRVTLPAKAVIPRIDVYFLTDSTGSMGGIITAVKSGAAKILNDVQAAAQQVRADLWFGVGNYRDTVDGETLFTHQVPLTDDTETVEKAIGLWEVGGGGDTPEGQFYALDRLAQPPGESIGWREDAKRIIVWFGDAPGHDPIRSTSNAMVTYDITESSVLAKLRWEQIFVLAISVNGQGLNADPVALAGTGRAGQGERVATATRGSYTDGIDAGQIVAKIIELGTGEVGRLNNISLVPETSVAPYVRVNPAGGRGPFTSGAVSTVDFSLEFPGAAAWDPSASPTPTPTLPPADRRIAVRGNIDVRIDGVTTGTIPVTILDQPECALEVRQESPMTAKPGETTTVNIHLIAPPGRSVDPGLITQTFTAPTGFVFARRQPSYAHYVPGGDKGNPSYRVEADGKRLVIYSNPHINTTALDASPLVYTIVVRAEDGAAPGSYDDGQVNIGRRAAVPLTGIVVPGQPLAVSQEAVLTMRPGESDKLNVLIATHNESPFTAGAVEQRFTAPTGFRFVGGVSYGYYYAPVRPYNTGNLPTPTLSDGGRTLTLTSDLHLNTDPTTDKEPVQYTFTLQALPGTAPGTYADGQAHIGPGGSFGATTITAAVSP</sequence>
<reference evidence="2" key="1">
    <citation type="journal article" date="2014" name="Int. J. Syst. Evol. Microbiol.">
        <title>Complete genome sequence of Corynebacterium casei LMG S-19264T (=DSM 44701T), isolated from a smear-ripened cheese.</title>
        <authorList>
            <consortium name="US DOE Joint Genome Institute (JGI-PGF)"/>
            <person name="Walter F."/>
            <person name="Albersmeier A."/>
            <person name="Kalinowski J."/>
            <person name="Ruckert C."/>
        </authorList>
    </citation>
    <scope>NUCLEOTIDE SEQUENCE</scope>
    <source>
        <strain evidence="2">JCM 4646</strain>
    </source>
</reference>
<dbReference type="RefSeq" id="WP_190215534.1">
    <property type="nucleotide sequence ID" value="NZ_BNBO01000082.1"/>
</dbReference>
<dbReference type="Proteomes" id="UP000617734">
    <property type="component" value="Unassembled WGS sequence"/>
</dbReference>
<dbReference type="InterPro" id="IPR002035">
    <property type="entry name" value="VWF_A"/>
</dbReference>
<dbReference type="GO" id="GO:0005737">
    <property type="term" value="C:cytoplasm"/>
    <property type="evidence" value="ECO:0007669"/>
    <property type="project" value="TreeGrafter"/>
</dbReference>
<dbReference type="InterPro" id="IPR052969">
    <property type="entry name" value="Thr-specific_kinase-like"/>
</dbReference>
<protein>
    <recommendedName>
        <fullName evidence="1">VWFA domain-containing protein</fullName>
    </recommendedName>
</protein>
<dbReference type="InterPro" id="IPR036465">
    <property type="entry name" value="vWFA_dom_sf"/>
</dbReference>
<proteinExistence type="predicted"/>
<dbReference type="PANTHER" id="PTHR47763">
    <property type="entry name" value="ALPHA-PROTEIN KINASE VWKA"/>
    <property type="match status" value="1"/>
</dbReference>
<evidence type="ECO:0000259" key="1">
    <source>
        <dbReference type="PROSITE" id="PS50234"/>
    </source>
</evidence>
<dbReference type="EMBL" id="BNBO01000082">
    <property type="protein sequence ID" value="GHE25279.1"/>
    <property type="molecule type" value="Genomic_DNA"/>
</dbReference>
<dbReference type="CDD" id="cd00198">
    <property type="entry name" value="vWFA"/>
    <property type="match status" value="1"/>
</dbReference>
<evidence type="ECO:0000313" key="2">
    <source>
        <dbReference type="EMBL" id="GHE25279.1"/>
    </source>
</evidence>
<gene>
    <name evidence="2" type="ORF">GCM10018781_76510</name>
</gene>
<dbReference type="AlphaFoldDB" id="A0A918YWW5"/>
<feature type="domain" description="VWFA" evidence="1">
    <location>
        <begin position="38"/>
        <end position="242"/>
    </location>
</feature>
<dbReference type="GeneID" id="95357874"/>
<accession>A0A918YWW5</accession>
<dbReference type="PANTHER" id="PTHR47763:SF1">
    <property type="entry name" value="DUF659 DOMAIN-CONTAINING PROTEIN"/>
    <property type="match status" value="1"/>
</dbReference>
<organism evidence="2 3">
    <name type="scientific">Kitasatospora indigofera</name>
    <dbReference type="NCBI Taxonomy" id="67307"/>
    <lineage>
        <taxon>Bacteria</taxon>
        <taxon>Bacillati</taxon>
        <taxon>Actinomycetota</taxon>
        <taxon>Actinomycetes</taxon>
        <taxon>Kitasatosporales</taxon>
        <taxon>Streptomycetaceae</taxon>
        <taxon>Kitasatospora</taxon>
    </lineage>
</organism>
<dbReference type="InterPro" id="IPR002369">
    <property type="entry name" value="Integrin_bsu_VWA"/>
</dbReference>
<dbReference type="SUPFAM" id="SSF53300">
    <property type="entry name" value="vWA-like"/>
    <property type="match status" value="1"/>
</dbReference>